<keyword evidence="3 6" id="KW-1133">Transmembrane helix</keyword>
<evidence type="ECO:0000256" key="7">
    <source>
        <dbReference type="SAM" id="SignalP"/>
    </source>
</evidence>
<evidence type="ECO:0000256" key="6">
    <source>
        <dbReference type="SAM" id="Phobius"/>
    </source>
</evidence>
<evidence type="ECO:0000313" key="9">
    <source>
        <dbReference type="EMBL" id="PXX16289.1"/>
    </source>
</evidence>
<name>A0ABX5MP87_9BURK</name>
<keyword evidence="2 6" id="KW-0812">Transmembrane</keyword>
<feature type="chain" id="PRO_5045186527" evidence="7">
    <location>
        <begin position="23"/>
        <end position="1518"/>
    </location>
</feature>
<keyword evidence="10" id="KW-1185">Reference proteome</keyword>
<dbReference type="InterPro" id="IPR007452">
    <property type="entry name" value="TamB_C"/>
</dbReference>
<keyword evidence="7" id="KW-0732">Signal</keyword>
<accession>A0ABX5MP87</accession>
<dbReference type="Proteomes" id="UP000247515">
    <property type="component" value="Unassembled WGS sequence"/>
</dbReference>
<dbReference type="PANTHER" id="PTHR36985">
    <property type="entry name" value="TRANSLOCATION AND ASSEMBLY MODULE SUBUNIT TAMB"/>
    <property type="match status" value="1"/>
</dbReference>
<protein>
    <submittedName>
        <fullName evidence="9">Autotransporter secretion inner membrane protein TamB</fullName>
    </submittedName>
</protein>
<evidence type="ECO:0000256" key="4">
    <source>
        <dbReference type="ARBA" id="ARBA00023136"/>
    </source>
</evidence>
<feature type="region of interest" description="Disordered" evidence="5">
    <location>
        <begin position="586"/>
        <end position="694"/>
    </location>
</feature>
<comment type="caution">
    <text evidence="9">The sequence shown here is derived from an EMBL/GenBank/DDBJ whole genome shotgun (WGS) entry which is preliminary data.</text>
</comment>
<dbReference type="Pfam" id="PF04357">
    <property type="entry name" value="TamB"/>
    <property type="match status" value="1"/>
</dbReference>
<feature type="transmembrane region" description="Helical" evidence="6">
    <location>
        <begin position="67"/>
        <end position="90"/>
    </location>
</feature>
<reference evidence="9 10" key="1">
    <citation type="submission" date="2018-05" db="EMBL/GenBank/DDBJ databases">
        <title>Genomic Encyclopedia of Type Strains, Phase IV (KMG-V): Genome sequencing to study the core and pangenomes of soil and plant-associated prokaryotes.</title>
        <authorList>
            <person name="Whitman W."/>
        </authorList>
    </citation>
    <scope>NUCLEOTIDE SEQUENCE [LARGE SCALE GENOMIC DNA]</scope>
    <source>
        <strain evidence="9 10">SIr-6563</strain>
    </source>
</reference>
<evidence type="ECO:0000259" key="8">
    <source>
        <dbReference type="Pfam" id="PF04357"/>
    </source>
</evidence>
<comment type="subcellular location">
    <subcellularLocation>
        <location evidence="1">Membrane</location>
        <topology evidence="1">Single-pass membrane protein</topology>
    </subcellularLocation>
</comment>
<dbReference type="EMBL" id="QJJV01000008">
    <property type="protein sequence ID" value="PXX16289.1"/>
    <property type="molecule type" value="Genomic_DNA"/>
</dbReference>
<gene>
    <name evidence="9" type="ORF">C7400_10896</name>
</gene>
<evidence type="ECO:0000256" key="5">
    <source>
        <dbReference type="SAM" id="MobiDB-lite"/>
    </source>
</evidence>
<evidence type="ECO:0000313" key="10">
    <source>
        <dbReference type="Proteomes" id="UP000247515"/>
    </source>
</evidence>
<evidence type="ECO:0000256" key="1">
    <source>
        <dbReference type="ARBA" id="ARBA00004167"/>
    </source>
</evidence>
<evidence type="ECO:0000256" key="3">
    <source>
        <dbReference type="ARBA" id="ARBA00022989"/>
    </source>
</evidence>
<feature type="region of interest" description="Disordered" evidence="5">
    <location>
        <begin position="1258"/>
        <end position="1279"/>
    </location>
</feature>
<feature type="compositionally biased region" description="Low complexity" evidence="5">
    <location>
        <begin position="586"/>
        <end position="611"/>
    </location>
</feature>
<keyword evidence="4 6" id="KW-0472">Membrane</keyword>
<sequence>MTMRAILSFLLPAGSRAWTPMAAPPGGGAPSPESPRDEDRNGDAAGESGERGDTPPPPRRPRRLWKALAWAIAVPVLLVALVAGFLYGVLTTERGTAYAWRAAVKILDGKLSGTLEGGTLASGVRFSNVAWRGGDGTTASVDRLGGQWVLEMPHGKPWRFVIDYLHVGDVDLRIVPSNAPSSGPMSLPDDLRLPLAIDIRDVQVDKLTLHQGTSATEFSRFQFHGRSDGRHHEAAVERLDTPFGAVSASAKLDGVKPFALSGDAGYAGKVNGEDVQVNASLGGSLEALTAEIEATGMKLTGYAHVEATPFAAVPLQRATLAFDHVNPQAFAPGAPFADLALRAQLQPVQTAHGGAAASPQAVASAASVSAMASVSVASAASGAVVASAASAVAMASAPVAASAAAAHSDAAGFTVAGSVSIVNAKPGAIDQQLLPLIDAHTDVVLDAKAQRLSNLNVRLVKNATITGGGALAGGNGRFDLKVAGLDLNAIEASVLPTQLAGPIGVRLNGDTQSVTLDLADPKAALRLQGKITQDPARLSFNDVRLTSGAGHIDLSGALKHDANSSYTLKAALTNFDPLSLVPPAKAATAARSTKTAPKPTKSTKPTKSAPRVATQAATSGDALNPKRNLALNPSLNPALNPAQIGGEQAQAQKRVENDKQTVQSGATHAANNASSDVKHPAPKPKTPPRPANRRIEARVNGTLTATGMLAPTLTTKAEFKLGPSVYDDLPLTGAGLIQLAGTRILPSRANLSVAGNTVDLQGSFGARGDRLRFKVDAPQLDRLGFGVAGQVAANGDLTGTFAHPDVALDYKLDNVVFGDNRVGHAQGHAEARDGANGALAFNTDASNIAVAGVDIASLTARLSGTRAHHTLTASAKGKLQGQPIDLSVAANGKLTDTREGSRWDGTVTQLQNRGVPDLTMQSPLTLSAGAGKVTLGATRIVAEGASLDLKGFDLDHGRIRSAGSLTNVSVARMMALRQQFTGEPSTLKTDLVFDGDWDFSIGPTATGYVQIKRRSGDVTVEIGRGLASLGLGDINARAAFSGGNRLTLAAHAQASRVGVIDVDANTTLAPRDGVLTVVDEAPLGGTIKANVPSLKTTGGLLGPSYLLDGHLALQLALGGTVAKPDLTGSLIGDGLSATVVDQGVQLKDGVIHIALSHNLVDFQQVEFHGASGTLRATGRVRLDNEDPDLTANIVADKLELFAAPDRRLSLSGSASVANGAHLGGMQIDGKFTVDHALFDLPESAAPSLGDDVVLVRPDGTTRGGPPPLDETASTKPAPRFAPRANIDINLGRNFRFRGQGADLGLAGTITAMSAPGVPLRAVGNVRVTEGSSYTAFGRKLNIENGFFTFNGPVANPGINILAMRRNQQVEAGVSVTGTVQAPVAKLVSEPNVTDNEKLSWLLFGHGTDQGNNLGQQSAMTTALALLGSAQGKRIAQSIGLDEFSIGRSDVGLTDPQVVMLSKAINERLVIGYEQGLQSAANAIKATINFSRYWSVSVYGGTFNGADINYTRRFDRIRW</sequence>
<proteinExistence type="predicted"/>
<feature type="signal peptide" evidence="7">
    <location>
        <begin position="1"/>
        <end position="22"/>
    </location>
</feature>
<feature type="region of interest" description="Disordered" evidence="5">
    <location>
        <begin position="20"/>
        <end position="60"/>
    </location>
</feature>
<dbReference type="PANTHER" id="PTHR36985:SF1">
    <property type="entry name" value="TRANSLOCATION AND ASSEMBLY MODULE SUBUNIT TAMB"/>
    <property type="match status" value="1"/>
</dbReference>
<feature type="compositionally biased region" description="Basic and acidic residues" evidence="5">
    <location>
        <begin position="34"/>
        <end position="53"/>
    </location>
</feature>
<feature type="compositionally biased region" description="Polar residues" evidence="5">
    <location>
        <begin position="660"/>
        <end position="675"/>
    </location>
</feature>
<evidence type="ECO:0000256" key="2">
    <source>
        <dbReference type="ARBA" id="ARBA00022692"/>
    </source>
</evidence>
<feature type="compositionally biased region" description="Low complexity" evidence="5">
    <location>
        <begin position="628"/>
        <end position="642"/>
    </location>
</feature>
<feature type="domain" description="Translocation and assembly module TamB C-terminal" evidence="8">
    <location>
        <begin position="1170"/>
        <end position="1513"/>
    </location>
</feature>
<organism evidence="9 10">
    <name type="scientific">Paraburkholderia tropica</name>
    <dbReference type="NCBI Taxonomy" id="92647"/>
    <lineage>
        <taxon>Bacteria</taxon>
        <taxon>Pseudomonadati</taxon>
        <taxon>Pseudomonadota</taxon>
        <taxon>Betaproteobacteria</taxon>
        <taxon>Burkholderiales</taxon>
        <taxon>Burkholderiaceae</taxon>
        <taxon>Paraburkholderia</taxon>
    </lineage>
</organism>